<name>S7UKR2_9BACT</name>
<dbReference type="RefSeq" id="WP_020885488.1">
    <property type="nucleotide sequence ID" value="NZ_ATHI01000011.1"/>
</dbReference>
<gene>
    <name evidence="2" type="ORF">dsat_0082</name>
</gene>
<dbReference type="InterPro" id="IPR027373">
    <property type="entry name" value="RHH_dom"/>
</dbReference>
<evidence type="ECO:0000313" key="3">
    <source>
        <dbReference type="Proteomes" id="UP000014975"/>
    </source>
</evidence>
<sequence>MCHIYASTDPAEYEQITRSVRLHGAVTSVRLERRFWAVLEELAESEGTGLPKFLETLHDEASALHGEVGNFASLLRVVCATYLDRVKQPGRRQVA</sequence>
<dbReference type="eggNOG" id="COG4321">
    <property type="taxonomic scope" value="Bacteria"/>
</dbReference>
<dbReference type="PATRIC" id="fig|1121439.3.peg.1299"/>
<organism evidence="2 3">
    <name type="scientific">Alkalidesulfovibrio alkalitolerans DSM 16529</name>
    <dbReference type="NCBI Taxonomy" id="1121439"/>
    <lineage>
        <taxon>Bacteria</taxon>
        <taxon>Pseudomonadati</taxon>
        <taxon>Thermodesulfobacteriota</taxon>
        <taxon>Desulfovibrionia</taxon>
        <taxon>Desulfovibrionales</taxon>
        <taxon>Desulfovibrionaceae</taxon>
        <taxon>Alkalidesulfovibrio</taxon>
    </lineage>
</organism>
<protein>
    <recommendedName>
        <fullName evidence="1">Ribbon-helix-helix domain-containing protein</fullName>
    </recommendedName>
</protein>
<proteinExistence type="predicted"/>
<keyword evidence="3" id="KW-1185">Reference proteome</keyword>
<dbReference type="InterPro" id="IPR038268">
    <property type="entry name" value="RHH_sf"/>
</dbReference>
<accession>S7UKR2</accession>
<evidence type="ECO:0000313" key="2">
    <source>
        <dbReference type="EMBL" id="EPR34434.1"/>
    </source>
</evidence>
<dbReference type="AlphaFoldDB" id="S7UKR2"/>
<dbReference type="EMBL" id="ATHI01000011">
    <property type="protein sequence ID" value="EPR34434.1"/>
    <property type="molecule type" value="Genomic_DNA"/>
</dbReference>
<comment type="caution">
    <text evidence="2">The sequence shown here is derived from an EMBL/GenBank/DDBJ whole genome shotgun (WGS) entry which is preliminary data.</text>
</comment>
<dbReference type="OrthoDB" id="5458732at2"/>
<dbReference type="Proteomes" id="UP000014975">
    <property type="component" value="Unassembled WGS sequence"/>
</dbReference>
<evidence type="ECO:0000259" key="1">
    <source>
        <dbReference type="Pfam" id="PF13467"/>
    </source>
</evidence>
<dbReference type="Pfam" id="PF13467">
    <property type="entry name" value="RHH_4"/>
    <property type="match status" value="1"/>
</dbReference>
<feature type="domain" description="Ribbon-helix-helix" evidence="1">
    <location>
        <begin position="16"/>
        <end position="83"/>
    </location>
</feature>
<reference evidence="2 3" key="1">
    <citation type="journal article" date="2013" name="Genome Announc.">
        <title>Draft genome sequences for three mercury-methylating, sulfate-reducing bacteria.</title>
        <authorList>
            <person name="Brown S.D."/>
            <person name="Hurt R.A.Jr."/>
            <person name="Gilmour C.C."/>
            <person name="Elias D.A."/>
        </authorList>
    </citation>
    <scope>NUCLEOTIDE SEQUENCE [LARGE SCALE GENOMIC DNA]</scope>
    <source>
        <strain evidence="2 3">DSM 16529</strain>
    </source>
</reference>
<dbReference type="Gene3D" id="1.10.3990.20">
    <property type="entry name" value="protein bp1543"/>
    <property type="match status" value="1"/>
</dbReference>